<sequence length="60" mass="6570">MGAVLRLLEAKYKTDSHETWHTCSSQCAEHVGSAAELPFDVIDVQTGVKVETYDVSDTSI</sequence>
<gene>
    <name evidence="1" type="ORF">DPMN_032020</name>
</gene>
<evidence type="ECO:0000313" key="1">
    <source>
        <dbReference type="EMBL" id="KAH3868866.1"/>
    </source>
</evidence>
<keyword evidence="2" id="KW-1185">Reference proteome</keyword>
<dbReference type="Proteomes" id="UP000828390">
    <property type="component" value="Unassembled WGS sequence"/>
</dbReference>
<reference evidence="1" key="2">
    <citation type="submission" date="2020-11" db="EMBL/GenBank/DDBJ databases">
        <authorList>
            <person name="McCartney M.A."/>
            <person name="Auch B."/>
            <person name="Kono T."/>
            <person name="Mallez S."/>
            <person name="Becker A."/>
            <person name="Gohl D.M."/>
            <person name="Silverstein K.A.T."/>
            <person name="Koren S."/>
            <person name="Bechman K.B."/>
            <person name="Herman A."/>
            <person name="Abrahante J.E."/>
            <person name="Garbe J."/>
        </authorList>
    </citation>
    <scope>NUCLEOTIDE SEQUENCE</scope>
    <source>
        <strain evidence="1">Duluth1</strain>
        <tissue evidence="1">Whole animal</tissue>
    </source>
</reference>
<organism evidence="1 2">
    <name type="scientific">Dreissena polymorpha</name>
    <name type="common">Zebra mussel</name>
    <name type="synonym">Mytilus polymorpha</name>
    <dbReference type="NCBI Taxonomy" id="45954"/>
    <lineage>
        <taxon>Eukaryota</taxon>
        <taxon>Metazoa</taxon>
        <taxon>Spiralia</taxon>
        <taxon>Lophotrochozoa</taxon>
        <taxon>Mollusca</taxon>
        <taxon>Bivalvia</taxon>
        <taxon>Autobranchia</taxon>
        <taxon>Heteroconchia</taxon>
        <taxon>Euheterodonta</taxon>
        <taxon>Imparidentia</taxon>
        <taxon>Neoheterodontei</taxon>
        <taxon>Myida</taxon>
        <taxon>Dreissenoidea</taxon>
        <taxon>Dreissenidae</taxon>
        <taxon>Dreissena</taxon>
    </lineage>
</organism>
<protein>
    <submittedName>
        <fullName evidence="1">Uncharacterized protein</fullName>
    </submittedName>
</protein>
<dbReference type="EMBL" id="JAIWYP010000002">
    <property type="protein sequence ID" value="KAH3868866.1"/>
    <property type="molecule type" value="Genomic_DNA"/>
</dbReference>
<reference evidence="1" key="1">
    <citation type="journal article" date="2019" name="bioRxiv">
        <title>The Genome of the Zebra Mussel, Dreissena polymorpha: A Resource for Invasive Species Research.</title>
        <authorList>
            <person name="McCartney M.A."/>
            <person name="Auch B."/>
            <person name="Kono T."/>
            <person name="Mallez S."/>
            <person name="Zhang Y."/>
            <person name="Obille A."/>
            <person name="Becker A."/>
            <person name="Abrahante J.E."/>
            <person name="Garbe J."/>
            <person name="Badalamenti J.P."/>
            <person name="Herman A."/>
            <person name="Mangelson H."/>
            <person name="Liachko I."/>
            <person name="Sullivan S."/>
            <person name="Sone E.D."/>
            <person name="Koren S."/>
            <person name="Silverstein K.A.T."/>
            <person name="Beckman K.B."/>
            <person name="Gohl D.M."/>
        </authorList>
    </citation>
    <scope>NUCLEOTIDE SEQUENCE</scope>
    <source>
        <strain evidence="1">Duluth1</strain>
        <tissue evidence="1">Whole animal</tissue>
    </source>
</reference>
<name>A0A9D4M3E5_DREPO</name>
<comment type="caution">
    <text evidence="1">The sequence shown here is derived from an EMBL/GenBank/DDBJ whole genome shotgun (WGS) entry which is preliminary data.</text>
</comment>
<proteinExistence type="predicted"/>
<evidence type="ECO:0000313" key="2">
    <source>
        <dbReference type="Proteomes" id="UP000828390"/>
    </source>
</evidence>
<accession>A0A9D4M3E5</accession>
<dbReference type="AlphaFoldDB" id="A0A9D4M3E5"/>